<organism evidence="4 5">
    <name type="scientific">Trichophyton interdigitale</name>
    <dbReference type="NCBI Taxonomy" id="101480"/>
    <lineage>
        <taxon>Eukaryota</taxon>
        <taxon>Fungi</taxon>
        <taxon>Dikarya</taxon>
        <taxon>Ascomycota</taxon>
        <taxon>Pezizomycotina</taxon>
        <taxon>Eurotiomycetes</taxon>
        <taxon>Eurotiomycetidae</taxon>
        <taxon>Onygenales</taxon>
        <taxon>Arthrodermataceae</taxon>
        <taxon>Trichophyton</taxon>
    </lineage>
</organism>
<evidence type="ECO:0000313" key="5">
    <source>
        <dbReference type="Proteomes" id="UP000749309"/>
    </source>
</evidence>
<sequence>MARKVRAAARAAAASLKSTPQQLEESDTEMTGMASPQKDAREDEADDDAEGEGEGEGEGEEVAEDEDVDEDERDTPRTPIEGEEGTTPTADNESEGGAQDTPSRPSSTAGRGGSSMLGRPPRRRRIGRPPKNKPADWDADEGTGTPAGTGRTGTPDTPGARSGANTPVKRGRGRGRPYGGGTGGSGGGAGGGGGGGGGGGAGAGAGRWGPKSRGSSAHVSHLPLDKDGNVLEVVDDEVDLPEDPEGETKVDKLGNLLGGREFRVRTFKVLDRGDRQYMLSTEPARCIGFRDSYLFFQKHRLLYKIIIDDEAKRDLIERDIIPHSYKGRAIGIVTARSVFREFGARIIIGGRKVVDDYHAQEARDRGDVEGELAVPEDRLPAPGEKYNKNQYVAWHGASSVYHSGVPSVPMPVSKVVESKKRKIVVTGDNWMVQHAREASRFNSELATLRRENINGVYDIHTNLMMYPRTMQPTHARWEQIEPSEDASSLSTSSSASTTIFPSVRGIFSRNFRIHDIAYESAPNTSLNLVPGPDGDYHDLGSNGLISLDNEASSNDGCDNDHDAGSEGINFKMTPEVLAELPEDCRQAYLDAAAREWQWKNKWKGERVDGARANLAMNFSWTP</sequence>
<evidence type="ECO:0000256" key="3">
    <source>
        <dbReference type="SAM" id="MobiDB-lite"/>
    </source>
</evidence>
<dbReference type="GO" id="GO:0031490">
    <property type="term" value="F:chromatin DNA binding"/>
    <property type="evidence" value="ECO:0007669"/>
    <property type="project" value="TreeGrafter"/>
</dbReference>
<feature type="compositionally biased region" description="Low complexity" evidence="3">
    <location>
        <begin position="152"/>
        <end position="161"/>
    </location>
</feature>
<dbReference type="PANTHER" id="PTHR22597:SF3">
    <property type="entry name" value="CHROMATIN STRUCTURE-REMODELING COMPLEX SUBUNIT RSC7"/>
    <property type="match status" value="1"/>
</dbReference>
<dbReference type="Pfam" id="PF08624">
    <property type="entry name" value="CRC_subunit"/>
    <property type="match status" value="1"/>
</dbReference>
<keyword evidence="1" id="KW-0805">Transcription regulation</keyword>
<evidence type="ECO:0000256" key="2">
    <source>
        <dbReference type="ARBA" id="ARBA00023163"/>
    </source>
</evidence>
<accession>A0A9P4YGP0</accession>
<evidence type="ECO:0000256" key="1">
    <source>
        <dbReference type="ARBA" id="ARBA00023015"/>
    </source>
</evidence>
<dbReference type="PANTHER" id="PTHR22597">
    <property type="entry name" value="POLYCOMB GROUP PROTEIN"/>
    <property type="match status" value="1"/>
</dbReference>
<feature type="compositionally biased region" description="Polar residues" evidence="3">
    <location>
        <begin position="100"/>
        <end position="109"/>
    </location>
</feature>
<reference evidence="4" key="1">
    <citation type="submission" date="2020-03" db="EMBL/GenBank/DDBJ databases">
        <title>Whole Genome Sequence of Trichophyton interdigitale from India.</title>
        <authorList>
            <person name="Kumar P."/>
        </authorList>
    </citation>
    <scope>NUCLEOTIDE SEQUENCE</scope>
    <source>
        <strain evidence="4">UCMS-IGIB-CI14</strain>
    </source>
</reference>
<dbReference type="EMBL" id="JAAQVJ010000119">
    <property type="protein sequence ID" value="KAF3894260.1"/>
    <property type="molecule type" value="Genomic_DNA"/>
</dbReference>
<keyword evidence="2" id="KW-0804">Transcription</keyword>
<feature type="region of interest" description="Disordered" evidence="3">
    <location>
        <begin position="1"/>
        <end position="228"/>
    </location>
</feature>
<dbReference type="GO" id="GO:0016586">
    <property type="term" value="C:RSC-type complex"/>
    <property type="evidence" value="ECO:0007669"/>
    <property type="project" value="TreeGrafter"/>
</dbReference>
<comment type="caution">
    <text evidence="4">The sequence shown here is derived from an EMBL/GenBank/DDBJ whole genome shotgun (WGS) entry which is preliminary data.</text>
</comment>
<proteinExistence type="predicted"/>
<name>A0A9P4YGP0_9EURO</name>
<protein>
    <submittedName>
        <fullName evidence="4">Nuclear localization protein NPL6</fullName>
    </submittedName>
</protein>
<gene>
    <name evidence="4" type="ORF">GY632_3855</name>
</gene>
<dbReference type="InterPro" id="IPR013933">
    <property type="entry name" value="CRC_Rsc7/Swp82"/>
</dbReference>
<dbReference type="AlphaFoldDB" id="A0A9P4YGP0"/>
<evidence type="ECO:0000313" key="4">
    <source>
        <dbReference type="EMBL" id="KAF3894260.1"/>
    </source>
</evidence>
<feature type="compositionally biased region" description="Basic residues" evidence="3">
    <location>
        <begin position="120"/>
        <end position="131"/>
    </location>
</feature>
<feature type="compositionally biased region" description="Gly residues" evidence="3">
    <location>
        <begin position="176"/>
        <end position="207"/>
    </location>
</feature>
<dbReference type="Proteomes" id="UP000749309">
    <property type="component" value="Unassembled WGS sequence"/>
</dbReference>
<feature type="compositionally biased region" description="Acidic residues" evidence="3">
    <location>
        <begin position="42"/>
        <end position="73"/>
    </location>
</feature>